<evidence type="ECO:0000256" key="1">
    <source>
        <dbReference type="SAM" id="SignalP"/>
    </source>
</evidence>
<protein>
    <recommendedName>
        <fullName evidence="2">Apple domain-containing protein</fullName>
    </recommendedName>
</protein>
<keyword evidence="4" id="KW-1185">Reference proteome</keyword>
<feature type="chain" id="PRO_5041418793" description="Apple domain-containing protein" evidence="1">
    <location>
        <begin position="19"/>
        <end position="103"/>
    </location>
</feature>
<dbReference type="Gene3D" id="3.50.4.10">
    <property type="entry name" value="Hepatocyte Growth Factor"/>
    <property type="match status" value="1"/>
</dbReference>
<dbReference type="Proteomes" id="UP001176961">
    <property type="component" value="Unassembled WGS sequence"/>
</dbReference>
<reference evidence="3" key="1">
    <citation type="submission" date="2023-07" db="EMBL/GenBank/DDBJ databases">
        <authorList>
            <consortium name="CYATHOMIX"/>
        </authorList>
    </citation>
    <scope>NUCLEOTIDE SEQUENCE</scope>
    <source>
        <strain evidence="3">N/A</strain>
    </source>
</reference>
<evidence type="ECO:0000313" key="3">
    <source>
        <dbReference type="EMBL" id="CAJ0600000.1"/>
    </source>
</evidence>
<feature type="domain" description="Apple" evidence="2">
    <location>
        <begin position="16"/>
        <end position="89"/>
    </location>
</feature>
<evidence type="ECO:0000313" key="4">
    <source>
        <dbReference type="Proteomes" id="UP001176961"/>
    </source>
</evidence>
<feature type="signal peptide" evidence="1">
    <location>
        <begin position="1"/>
        <end position="18"/>
    </location>
</feature>
<name>A0AA36GXK8_CYLNA</name>
<dbReference type="SMART" id="SM00473">
    <property type="entry name" value="PAN_AP"/>
    <property type="match status" value="1"/>
</dbReference>
<dbReference type="PROSITE" id="PS51257">
    <property type="entry name" value="PROKAR_LIPOPROTEIN"/>
    <property type="match status" value="1"/>
</dbReference>
<evidence type="ECO:0000259" key="2">
    <source>
        <dbReference type="SMART" id="SM00473"/>
    </source>
</evidence>
<dbReference type="Pfam" id="PF00024">
    <property type="entry name" value="PAN_1"/>
    <property type="match status" value="1"/>
</dbReference>
<dbReference type="EMBL" id="CATQJL010000223">
    <property type="protein sequence ID" value="CAJ0600000.1"/>
    <property type="molecule type" value="Genomic_DNA"/>
</dbReference>
<dbReference type="AlphaFoldDB" id="A0AA36GXK8"/>
<comment type="caution">
    <text evidence="3">The sequence shown here is derived from an EMBL/GenBank/DDBJ whole genome shotgun (WGS) entry which is preliminary data.</text>
</comment>
<keyword evidence="1" id="KW-0732">Signal</keyword>
<proteinExistence type="predicted"/>
<gene>
    <name evidence="3" type="ORF">CYNAS_LOCUS11983</name>
</gene>
<dbReference type="InterPro" id="IPR003609">
    <property type="entry name" value="Pan_app"/>
</dbReference>
<sequence length="103" mass="11780">MKWFAFTLLLIQAGWVSSCIFDKVERLESVTFERPVVDNINECFAACYENAICIGIQYWKNKKECHLLNAGNTLHRTLNDGSAVVYSLLRDDVDPTCQTFLNV</sequence>
<accession>A0AA36GXK8</accession>
<organism evidence="3 4">
    <name type="scientific">Cylicocyclus nassatus</name>
    <name type="common">Nematode worm</name>
    <dbReference type="NCBI Taxonomy" id="53992"/>
    <lineage>
        <taxon>Eukaryota</taxon>
        <taxon>Metazoa</taxon>
        <taxon>Ecdysozoa</taxon>
        <taxon>Nematoda</taxon>
        <taxon>Chromadorea</taxon>
        <taxon>Rhabditida</taxon>
        <taxon>Rhabditina</taxon>
        <taxon>Rhabditomorpha</taxon>
        <taxon>Strongyloidea</taxon>
        <taxon>Strongylidae</taxon>
        <taxon>Cylicocyclus</taxon>
    </lineage>
</organism>
<dbReference type="SUPFAM" id="SSF57414">
    <property type="entry name" value="Hairpin loop containing domain-like"/>
    <property type="match status" value="1"/>
</dbReference>